<proteinExistence type="predicted"/>
<dbReference type="PANTHER" id="PTHR16026:SF0">
    <property type="entry name" value="CARTILAGE ACIDIC PROTEIN 1"/>
    <property type="match status" value="1"/>
</dbReference>
<dbReference type="EMBL" id="JAXDAE010000006">
    <property type="protein sequence ID" value="MDY2587236.1"/>
    <property type="molecule type" value="Genomic_DNA"/>
</dbReference>
<organism evidence="4 5">
    <name type="scientific">Winogradskyella aquimaris</name>
    <dbReference type="NCBI Taxonomy" id="864074"/>
    <lineage>
        <taxon>Bacteria</taxon>
        <taxon>Pseudomonadati</taxon>
        <taxon>Bacteroidota</taxon>
        <taxon>Flavobacteriia</taxon>
        <taxon>Flavobacteriales</taxon>
        <taxon>Flavobacteriaceae</taxon>
        <taxon>Winogradskyella</taxon>
    </lineage>
</organism>
<evidence type="ECO:0000313" key="4">
    <source>
        <dbReference type="EMBL" id="MDY2587236.1"/>
    </source>
</evidence>
<dbReference type="Gene3D" id="2.130.10.130">
    <property type="entry name" value="Integrin alpha, N-terminal"/>
    <property type="match status" value="3"/>
</dbReference>
<name>A0ABU5EQT3_9FLAO</name>
<feature type="chain" id="PRO_5046590513" evidence="2">
    <location>
        <begin position="23"/>
        <end position="1081"/>
    </location>
</feature>
<dbReference type="InterPro" id="IPR027039">
    <property type="entry name" value="Crtac1"/>
</dbReference>
<evidence type="ECO:0000256" key="1">
    <source>
        <dbReference type="ARBA" id="ARBA00022729"/>
    </source>
</evidence>
<gene>
    <name evidence="4" type="ORF">SNF14_07780</name>
</gene>
<keyword evidence="1 2" id="KW-0732">Signal</keyword>
<feature type="signal peptide" evidence="2">
    <location>
        <begin position="1"/>
        <end position="22"/>
    </location>
</feature>
<dbReference type="Pfam" id="PF07593">
    <property type="entry name" value="UnbV_ASPIC"/>
    <property type="match status" value="1"/>
</dbReference>
<dbReference type="Pfam" id="PF13517">
    <property type="entry name" value="FG-GAP_3"/>
    <property type="match status" value="5"/>
</dbReference>
<protein>
    <submittedName>
        <fullName evidence="4">VCBS repeat-containing protein</fullName>
    </submittedName>
</protein>
<reference evidence="4 5" key="1">
    <citation type="submission" date="2023-11" db="EMBL/GenBank/DDBJ databases">
        <title>Winogradskyella pelagius sp. nov., isolated from coastal sediment.</title>
        <authorList>
            <person name="Li F."/>
        </authorList>
    </citation>
    <scope>NUCLEOTIDE SEQUENCE [LARGE SCALE GENOMIC DNA]</scope>
    <source>
        <strain evidence="4 5">KCTC 23502</strain>
    </source>
</reference>
<dbReference type="PANTHER" id="PTHR16026">
    <property type="entry name" value="CARTILAGE ACIDIC PROTEIN 1"/>
    <property type="match status" value="1"/>
</dbReference>
<evidence type="ECO:0000259" key="3">
    <source>
        <dbReference type="Pfam" id="PF07593"/>
    </source>
</evidence>
<feature type="domain" description="ASPIC/UnbV" evidence="3">
    <location>
        <begin position="522"/>
        <end position="588"/>
    </location>
</feature>
<comment type="caution">
    <text evidence="4">The sequence shown here is derived from an EMBL/GenBank/DDBJ whole genome shotgun (WGS) entry which is preliminary data.</text>
</comment>
<keyword evidence="5" id="KW-1185">Reference proteome</keyword>
<dbReference type="InterPro" id="IPR011519">
    <property type="entry name" value="UnbV_ASPIC"/>
</dbReference>
<dbReference type="InterPro" id="IPR013517">
    <property type="entry name" value="FG-GAP"/>
</dbReference>
<dbReference type="RefSeq" id="WP_320555605.1">
    <property type="nucleotide sequence ID" value="NZ_JAXDAE010000006.1"/>
</dbReference>
<evidence type="ECO:0000313" key="5">
    <source>
        <dbReference type="Proteomes" id="UP001285855"/>
    </source>
</evidence>
<dbReference type="InterPro" id="IPR028994">
    <property type="entry name" value="Integrin_alpha_N"/>
</dbReference>
<accession>A0ABU5EQT3</accession>
<dbReference type="Proteomes" id="UP001285855">
    <property type="component" value="Unassembled WGS sequence"/>
</dbReference>
<evidence type="ECO:0000256" key="2">
    <source>
        <dbReference type="SAM" id="SignalP"/>
    </source>
</evidence>
<dbReference type="SUPFAM" id="SSF69318">
    <property type="entry name" value="Integrin alpha N-terminal domain"/>
    <property type="match status" value="2"/>
</dbReference>
<sequence length="1081" mass="121332">MKSIYTALLALLLVLNCSKEQANDNSNPSYLLSQLTKEDTGIDFVNLVSEDPQHNIITYIYYYNGGGVAAGDINNDGLPDLYFVANSGENKLYLNKGNLNFEDITKKANVAGKASWQTGVTMVDINSDGYLDIYICAVSELLDFEGHNELYINNGDGTFTEKAKDYGLDFKGHSTQAYFFDYDKDDDLDLYLVNHAVHTTLSHGRADMRNKREPLVGDVLLRNDNGIFNDVSQQANIYGGANGYGLSAAIADFNNDGWDDLYICNDFHEDDYYYINNQDGTFTEQLEGSFTTISRFSMGSDAADINGDGFQDLMTLDMLPFDEQTIKETEGDDSMFNLQTRLNKLGYKDQYSRNMLQINTSGHYFTETAFMNGVADTDWSWSPLFADFNNDGHQDLFISNGILRRPNGLDFKKYISSAFKGRSEAEGLEWLYNSVNEMGSGKVPNQIYEGNSKTFENLTGEWIENQPNLSNGAIYVDLDLDGDLDLVTNNFGEIAGIYKNNTDNSANYITIDLEYRNANLEGIGSKAIVFTNGKSQLKQVFKSRGFLSSLESRLHFGLDSVKSIDSIQVIWPNNEVITLKNIDINKTLEVVYTPTNTFYDYENRPTPTKLFEKAFLIDYVHKEDRFNDFAEEKLIPYKISMHDPAVAKGDVDGNGYDDIFIGNASGKPAVLYLNSGKDFTPSIQKVFKEDSPFEDNDATFFDADNDGDLDLYVASGVHESKNEELQVDRLYINSNGTYTRSENSIPKNSLVTSTITANDFDGDGDVDLFVGNLADVKDFGQPVSSYMLINDGLGNFSKDPNFKITAKVTHAEWQDVNGDNLKDLIIATDWNAPLIYFNNNGSLKQMDVPENINGLWQTITTYDIDSDGDKDILLGNWGTNTKFSLNFDGPLMMYHNDFDNNGTFETLLTYNNEGKYYPLNSKDELAAQMNVVNKVFTDHKSYAGKTLIDIVGNDYLENSTQYKADILASGYLRNDNGNFKQFIALPDAFQLAPINTFSKIDINGQQHLLVGGNSYKVNTYHGSYTALKGLLVKDLFNFNNVSELGMDPFNRQVKQIETLKMKNKNLVLIVTNNDTLKIYSY</sequence>